<evidence type="ECO:0000313" key="3">
    <source>
        <dbReference type="Proteomes" id="UP000799777"/>
    </source>
</evidence>
<feature type="non-terminal residue" evidence="2">
    <location>
        <position position="207"/>
    </location>
</feature>
<keyword evidence="3" id="KW-1185">Reference proteome</keyword>
<dbReference type="InterPro" id="IPR010730">
    <property type="entry name" value="HET"/>
</dbReference>
<dbReference type="EMBL" id="ML978156">
    <property type="protein sequence ID" value="KAF2035699.1"/>
    <property type="molecule type" value="Genomic_DNA"/>
</dbReference>
<organism evidence="2 3">
    <name type="scientific">Setomelanomma holmii</name>
    <dbReference type="NCBI Taxonomy" id="210430"/>
    <lineage>
        <taxon>Eukaryota</taxon>
        <taxon>Fungi</taxon>
        <taxon>Dikarya</taxon>
        <taxon>Ascomycota</taxon>
        <taxon>Pezizomycotina</taxon>
        <taxon>Dothideomycetes</taxon>
        <taxon>Pleosporomycetidae</taxon>
        <taxon>Pleosporales</taxon>
        <taxon>Pleosporineae</taxon>
        <taxon>Phaeosphaeriaceae</taxon>
        <taxon>Setomelanomma</taxon>
    </lineage>
</organism>
<evidence type="ECO:0000259" key="1">
    <source>
        <dbReference type="Pfam" id="PF06985"/>
    </source>
</evidence>
<dbReference type="AlphaFoldDB" id="A0A9P4LUF5"/>
<feature type="non-terminal residue" evidence="2">
    <location>
        <position position="1"/>
    </location>
</feature>
<evidence type="ECO:0000313" key="2">
    <source>
        <dbReference type="EMBL" id="KAF2035699.1"/>
    </source>
</evidence>
<dbReference type="PANTHER" id="PTHR33112">
    <property type="entry name" value="DOMAIN PROTEIN, PUTATIVE-RELATED"/>
    <property type="match status" value="1"/>
</dbReference>
<proteinExistence type="predicted"/>
<dbReference type="Proteomes" id="UP000799777">
    <property type="component" value="Unassembled WGS sequence"/>
</dbReference>
<dbReference type="PANTHER" id="PTHR33112:SF10">
    <property type="entry name" value="TOL"/>
    <property type="match status" value="1"/>
</dbReference>
<dbReference type="Pfam" id="PF06985">
    <property type="entry name" value="HET"/>
    <property type="match status" value="1"/>
</dbReference>
<gene>
    <name evidence="2" type="ORF">EK21DRAFT_12561</name>
</gene>
<comment type="caution">
    <text evidence="2">The sequence shown here is derived from an EMBL/GenBank/DDBJ whole genome shotgun (WGS) entry which is preliminary data.</text>
</comment>
<accession>A0A9P4LUF5</accession>
<feature type="domain" description="Heterokaryon incompatibility" evidence="1">
    <location>
        <begin position="4"/>
        <end position="131"/>
    </location>
</feature>
<sequence length="207" mass="23355">ISVQSLPLTFQHAITVTRGLGLRYLWIDSLCIYQDNISDWATEASCIGQIYGNAACGIAATAAEDGTAGLFYDRDPIMMTPVRVEITHSRHGNVYFQNTVSQGSYFLSPSTAVYGTIDFAPLNKRAWIAQECYLSPRIAHFTNQTLHWECHETFANKLYPNGLPINLIQRKRDLYTAWCSFRRFYTGCQLTRQEDKLIALSGIAEVI</sequence>
<reference evidence="2" key="1">
    <citation type="journal article" date="2020" name="Stud. Mycol.">
        <title>101 Dothideomycetes genomes: a test case for predicting lifestyles and emergence of pathogens.</title>
        <authorList>
            <person name="Haridas S."/>
            <person name="Albert R."/>
            <person name="Binder M."/>
            <person name="Bloem J."/>
            <person name="Labutti K."/>
            <person name="Salamov A."/>
            <person name="Andreopoulos B."/>
            <person name="Baker S."/>
            <person name="Barry K."/>
            <person name="Bills G."/>
            <person name="Bluhm B."/>
            <person name="Cannon C."/>
            <person name="Castanera R."/>
            <person name="Culley D."/>
            <person name="Daum C."/>
            <person name="Ezra D."/>
            <person name="Gonzalez J."/>
            <person name="Henrissat B."/>
            <person name="Kuo A."/>
            <person name="Liang C."/>
            <person name="Lipzen A."/>
            <person name="Lutzoni F."/>
            <person name="Magnuson J."/>
            <person name="Mondo S."/>
            <person name="Nolan M."/>
            <person name="Ohm R."/>
            <person name="Pangilinan J."/>
            <person name="Park H.-J."/>
            <person name="Ramirez L."/>
            <person name="Alfaro M."/>
            <person name="Sun H."/>
            <person name="Tritt A."/>
            <person name="Yoshinaga Y."/>
            <person name="Zwiers L.-H."/>
            <person name="Turgeon B."/>
            <person name="Goodwin S."/>
            <person name="Spatafora J."/>
            <person name="Crous P."/>
            <person name="Grigoriev I."/>
        </authorList>
    </citation>
    <scope>NUCLEOTIDE SEQUENCE</scope>
    <source>
        <strain evidence="2">CBS 110217</strain>
    </source>
</reference>
<dbReference type="OrthoDB" id="2958217at2759"/>
<name>A0A9P4LUF5_9PLEO</name>
<protein>
    <recommendedName>
        <fullName evidence="1">Heterokaryon incompatibility domain-containing protein</fullName>
    </recommendedName>
</protein>